<dbReference type="HAMAP" id="MF_00639">
    <property type="entry name" value="MurD"/>
    <property type="match status" value="1"/>
</dbReference>
<comment type="pathway">
    <text evidence="3 17 18">Cell wall biogenesis; peptidoglycan biosynthesis.</text>
</comment>
<evidence type="ECO:0000256" key="10">
    <source>
        <dbReference type="ARBA" id="ARBA00022840"/>
    </source>
</evidence>
<dbReference type="GO" id="GO:0051301">
    <property type="term" value="P:cell division"/>
    <property type="evidence" value="ECO:0007669"/>
    <property type="project" value="UniProtKB-KW"/>
</dbReference>
<evidence type="ECO:0000256" key="6">
    <source>
        <dbReference type="ARBA" id="ARBA00015655"/>
    </source>
</evidence>
<name>D6XTM6_BACIE</name>
<evidence type="ECO:0000256" key="7">
    <source>
        <dbReference type="ARBA" id="ARBA00022490"/>
    </source>
</evidence>
<evidence type="ECO:0000313" key="22">
    <source>
        <dbReference type="Proteomes" id="UP000000271"/>
    </source>
</evidence>
<dbReference type="GO" id="GO:0009252">
    <property type="term" value="P:peptidoglycan biosynthetic process"/>
    <property type="evidence" value="ECO:0007669"/>
    <property type="project" value="UniProtKB-UniRule"/>
</dbReference>
<dbReference type="InterPro" id="IPR036615">
    <property type="entry name" value="Mur_ligase_C_dom_sf"/>
</dbReference>
<proteinExistence type="inferred from homology"/>
<keyword evidence="8 17" id="KW-0436">Ligase</keyword>
<dbReference type="GO" id="GO:0008360">
    <property type="term" value="P:regulation of cell shape"/>
    <property type="evidence" value="ECO:0007669"/>
    <property type="project" value="UniProtKB-KW"/>
</dbReference>
<evidence type="ECO:0000256" key="4">
    <source>
        <dbReference type="ARBA" id="ARBA00010416"/>
    </source>
</evidence>
<evidence type="ECO:0000259" key="19">
    <source>
        <dbReference type="Pfam" id="PF02875"/>
    </source>
</evidence>
<reference evidence="21" key="1">
    <citation type="submission" date="2009-10" db="EMBL/GenBank/DDBJ databases">
        <title>Complete sequence of Bacillus selenitireducens MLS10.</title>
        <authorList>
            <consortium name="US DOE Joint Genome Institute"/>
            <person name="Lucas S."/>
            <person name="Copeland A."/>
            <person name="Lapidus A."/>
            <person name="Glavina del Rio T."/>
            <person name="Dalin E."/>
            <person name="Tice H."/>
            <person name="Bruce D."/>
            <person name="Goodwin L."/>
            <person name="Pitluck S."/>
            <person name="Sims D."/>
            <person name="Brettin T."/>
            <person name="Detter J.C."/>
            <person name="Han C."/>
            <person name="Larimer F."/>
            <person name="Land M."/>
            <person name="Hauser L."/>
            <person name="Kyrpides N."/>
            <person name="Ovchinnikova G."/>
            <person name="Stolz J."/>
        </authorList>
    </citation>
    <scope>NUCLEOTIDE SEQUENCE [LARGE SCALE GENOMIC DNA]</scope>
    <source>
        <strain evidence="21">MLS10</strain>
    </source>
</reference>
<dbReference type="NCBIfam" id="TIGR01087">
    <property type="entry name" value="murD"/>
    <property type="match status" value="1"/>
</dbReference>
<dbReference type="EC" id="6.3.2.9" evidence="5 17"/>
<evidence type="ECO:0000256" key="12">
    <source>
        <dbReference type="ARBA" id="ARBA00022984"/>
    </source>
</evidence>
<dbReference type="PANTHER" id="PTHR43692:SF1">
    <property type="entry name" value="UDP-N-ACETYLMURAMOYLALANINE--D-GLUTAMATE LIGASE"/>
    <property type="match status" value="1"/>
</dbReference>
<dbReference type="InterPro" id="IPR004101">
    <property type="entry name" value="Mur_ligase_C"/>
</dbReference>
<comment type="function">
    <text evidence="1 17 18">Cell wall formation. Catalyzes the addition of glutamate to the nucleotide precursor UDP-N-acetylmuramoyl-L-alanine (UMA).</text>
</comment>
<comment type="similarity">
    <text evidence="4 17">Belongs to the MurCDEF family.</text>
</comment>
<dbReference type="Pfam" id="PF21799">
    <property type="entry name" value="MurD-like_N"/>
    <property type="match status" value="1"/>
</dbReference>
<keyword evidence="13 17" id="KW-0961">Cell wall biogenesis/degradation</keyword>
<evidence type="ECO:0000256" key="5">
    <source>
        <dbReference type="ARBA" id="ARBA00012212"/>
    </source>
</evidence>
<evidence type="ECO:0000256" key="18">
    <source>
        <dbReference type="RuleBase" id="RU003664"/>
    </source>
</evidence>
<keyword evidence="11 17" id="KW-0133">Cell shape</keyword>
<dbReference type="GO" id="GO:0005524">
    <property type="term" value="F:ATP binding"/>
    <property type="evidence" value="ECO:0007669"/>
    <property type="project" value="UniProtKB-UniRule"/>
</dbReference>
<feature type="binding site" evidence="17">
    <location>
        <begin position="118"/>
        <end position="124"/>
    </location>
    <ligand>
        <name>ATP</name>
        <dbReference type="ChEBI" id="CHEBI:30616"/>
    </ligand>
</feature>
<dbReference type="OrthoDB" id="9809796at2"/>
<evidence type="ECO:0000256" key="13">
    <source>
        <dbReference type="ARBA" id="ARBA00023316"/>
    </source>
</evidence>
<keyword evidence="17 18" id="KW-0132">Cell division</keyword>
<dbReference type="GO" id="GO:0071555">
    <property type="term" value="P:cell wall organization"/>
    <property type="evidence" value="ECO:0007669"/>
    <property type="project" value="UniProtKB-KW"/>
</dbReference>
<evidence type="ECO:0000256" key="2">
    <source>
        <dbReference type="ARBA" id="ARBA00004496"/>
    </source>
</evidence>
<keyword evidence="10 17" id="KW-0067">ATP-binding</keyword>
<evidence type="ECO:0000256" key="8">
    <source>
        <dbReference type="ARBA" id="ARBA00022598"/>
    </source>
</evidence>
<evidence type="ECO:0000256" key="17">
    <source>
        <dbReference type="HAMAP-Rule" id="MF_00639"/>
    </source>
</evidence>
<feature type="domain" description="Mur ligase C-terminal" evidence="19">
    <location>
        <begin position="312"/>
        <end position="427"/>
    </location>
</feature>
<organism evidence="21 22">
    <name type="scientific">Bacillus selenitireducens (strain ATCC 700615 / DSM 15326 / MLS10)</name>
    <dbReference type="NCBI Taxonomy" id="439292"/>
    <lineage>
        <taxon>Bacteria</taxon>
        <taxon>Bacillati</taxon>
        <taxon>Bacillota</taxon>
        <taxon>Bacilli</taxon>
        <taxon>Bacillales</taxon>
        <taxon>Bacillaceae</taxon>
        <taxon>Salisediminibacterium</taxon>
    </lineage>
</organism>
<dbReference type="Pfam" id="PF02875">
    <property type="entry name" value="Mur_ligase_C"/>
    <property type="match status" value="1"/>
</dbReference>
<evidence type="ECO:0000259" key="20">
    <source>
        <dbReference type="Pfam" id="PF08245"/>
    </source>
</evidence>
<evidence type="ECO:0000256" key="16">
    <source>
        <dbReference type="ARBA" id="ARBA00047632"/>
    </source>
</evidence>
<evidence type="ECO:0000256" key="11">
    <source>
        <dbReference type="ARBA" id="ARBA00022960"/>
    </source>
</evidence>
<accession>D6XTM6</accession>
<sequence>MKQSIYKNQNILVLGLAKSGTEATKILLRLGARVTVNDRTPIEDNEQAKQLQDEGAEVVCGSHPETLVHEGLDLLVKNPGIPYDHPLIKKALHMRIPVITEVEIAGEIAACDMIGITGSNGKTTTTTMTASMLENSPKNPKAAGNIGEVASKVADASLPEDILVVELSSFQLQGTNRFKPHIAVFLNLIEAHLDYHGTMDDYAQAKARIFRNQSKDDVLIYNADDPLVSSLAEQADSTCIPFSTQRIVDGGSYIKDGDIVVLGEVLMRRDDFSLPGDYNLSNGLAAATAAMKAGADPEQVRHVLASFEGVKHRLQYVDTVNGVRYFNNSKATNVPATVKALEAFPGERIILIAGGLDRKLSFDDLYAPMGQSVKGLVTYGETADKLAEAGRSAGVETILKTTTLEEAVRKAEEISEESDIILLSPACASWDQFRTFEERGDTFIEAVARLKEDKL</sequence>
<dbReference type="Gene3D" id="3.40.50.720">
    <property type="entry name" value="NAD(P)-binding Rossmann-like Domain"/>
    <property type="match status" value="1"/>
</dbReference>
<evidence type="ECO:0000256" key="9">
    <source>
        <dbReference type="ARBA" id="ARBA00022741"/>
    </source>
</evidence>
<dbReference type="Gene3D" id="3.40.1190.10">
    <property type="entry name" value="Mur-like, catalytic domain"/>
    <property type="match status" value="1"/>
</dbReference>
<dbReference type="PANTHER" id="PTHR43692">
    <property type="entry name" value="UDP-N-ACETYLMURAMOYLALANINE--D-GLUTAMATE LIGASE"/>
    <property type="match status" value="1"/>
</dbReference>
<keyword evidence="7 17" id="KW-0963">Cytoplasm</keyword>
<comment type="catalytic activity">
    <reaction evidence="16 17 18">
        <text>UDP-N-acetyl-alpha-D-muramoyl-L-alanine + D-glutamate + ATP = UDP-N-acetyl-alpha-D-muramoyl-L-alanyl-D-glutamate + ADP + phosphate + H(+)</text>
        <dbReference type="Rhea" id="RHEA:16429"/>
        <dbReference type="ChEBI" id="CHEBI:15378"/>
        <dbReference type="ChEBI" id="CHEBI:29986"/>
        <dbReference type="ChEBI" id="CHEBI:30616"/>
        <dbReference type="ChEBI" id="CHEBI:43474"/>
        <dbReference type="ChEBI" id="CHEBI:83898"/>
        <dbReference type="ChEBI" id="CHEBI:83900"/>
        <dbReference type="ChEBI" id="CHEBI:456216"/>
        <dbReference type="EC" id="6.3.2.9"/>
    </reaction>
</comment>
<dbReference type="Gene3D" id="3.90.190.20">
    <property type="entry name" value="Mur ligase, C-terminal domain"/>
    <property type="match status" value="1"/>
</dbReference>
<evidence type="ECO:0000256" key="15">
    <source>
        <dbReference type="ARBA" id="ARBA00032324"/>
    </source>
</evidence>
<dbReference type="UniPathway" id="UPA00219"/>
<dbReference type="SUPFAM" id="SSF53244">
    <property type="entry name" value="MurD-like peptide ligases, peptide-binding domain"/>
    <property type="match status" value="1"/>
</dbReference>
<comment type="subcellular location">
    <subcellularLocation>
        <location evidence="2 17 18">Cytoplasm</location>
    </subcellularLocation>
</comment>
<dbReference type="GO" id="GO:0008764">
    <property type="term" value="F:UDP-N-acetylmuramoylalanine-D-glutamate ligase activity"/>
    <property type="evidence" value="ECO:0007669"/>
    <property type="project" value="UniProtKB-UniRule"/>
</dbReference>
<gene>
    <name evidence="17" type="primary">murD</name>
    <name evidence="21" type="ordered locus">Bsel_1653</name>
</gene>
<evidence type="ECO:0000256" key="14">
    <source>
        <dbReference type="ARBA" id="ARBA00030398"/>
    </source>
</evidence>
<evidence type="ECO:0000313" key="21">
    <source>
        <dbReference type="EMBL" id="ADH99162.1"/>
    </source>
</evidence>
<dbReference type="eggNOG" id="COG0771">
    <property type="taxonomic scope" value="Bacteria"/>
</dbReference>
<dbReference type="Proteomes" id="UP000000271">
    <property type="component" value="Chromosome"/>
</dbReference>
<protein>
    <recommendedName>
        <fullName evidence="6 17">UDP-N-acetylmuramoylalanine--D-glutamate ligase</fullName>
        <ecNumber evidence="5 17">6.3.2.9</ecNumber>
    </recommendedName>
    <alternativeName>
        <fullName evidence="15 17">D-glutamic acid-adding enzyme</fullName>
    </alternativeName>
    <alternativeName>
        <fullName evidence="14 17">UDP-N-acetylmuramoyl-L-alanyl-D-glutamate synthetase</fullName>
    </alternativeName>
</protein>
<feature type="domain" description="Mur ligase central" evidence="20">
    <location>
        <begin position="116"/>
        <end position="290"/>
    </location>
</feature>
<dbReference type="InterPro" id="IPR013221">
    <property type="entry name" value="Mur_ligase_cen"/>
</dbReference>
<dbReference type="AlphaFoldDB" id="D6XTM6"/>
<keyword evidence="17 18" id="KW-0131">Cell cycle</keyword>
<dbReference type="KEGG" id="bse:Bsel_1653"/>
<dbReference type="EMBL" id="CP001791">
    <property type="protein sequence ID" value="ADH99162.1"/>
    <property type="molecule type" value="Genomic_DNA"/>
</dbReference>
<dbReference type="RefSeq" id="WP_013172586.1">
    <property type="nucleotide sequence ID" value="NC_014219.1"/>
</dbReference>
<dbReference type="InterPro" id="IPR005762">
    <property type="entry name" value="MurD"/>
</dbReference>
<dbReference type="HOGENOM" id="CLU_032540_0_1_9"/>
<dbReference type="STRING" id="439292.Bsel_1653"/>
<dbReference type="SUPFAM" id="SSF51984">
    <property type="entry name" value="MurCD N-terminal domain"/>
    <property type="match status" value="1"/>
</dbReference>
<keyword evidence="9 17" id="KW-0547">Nucleotide-binding</keyword>
<evidence type="ECO:0000256" key="1">
    <source>
        <dbReference type="ARBA" id="ARBA00002734"/>
    </source>
</evidence>
<dbReference type="GO" id="GO:0005737">
    <property type="term" value="C:cytoplasm"/>
    <property type="evidence" value="ECO:0007669"/>
    <property type="project" value="UniProtKB-SubCell"/>
</dbReference>
<dbReference type="SUPFAM" id="SSF53623">
    <property type="entry name" value="MurD-like peptide ligases, catalytic domain"/>
    <property type="match status" value="1"/>
</dbReference>
<dbReference type="Pfam" id="PF08245">
    <property type="entry name" value="Mur_ligase_M"/>
    <property type="match status" value="1"/>
</dbReference>
<evidence type="ECO:0000256" key="3">
    <source>
        <dbReference type="ARBA" id="ARBA00004752"/>
    </source>
</evidence>
<keyword evidence="22" id="KW-1185">Reference proteome</keyword>
<dbReference type="InterPro" id="IPR036565">
    <property type="entry name" value="Mur-like_cat_sf"/>
</dbReference>
<keyword evidence="12 17" id="KW-0573">Peptidoglycan synthesis</keyword>